<dbReference type="SUPFAM" id="SSF54427">
    <property type="entry name" value="NTF2-like"/>
    <property type="match status" value="1"/>
</dbReference>
<dbReference type="Proteomes" id="UP000235406">
    <property type="component" value="Unassembled WGS sequence"/>
</dbReference>
<accession>A0A2N7K1Y5</accession>
<organism evidence="2 3">
    <name type="scientific">Vibrio lentus</name>
    <dbReference type="NCBI Taxonomy" id="136468"/>
    <lineage>
        <taxon>Bacteria</taxon>
        <taxon>Pseudomonadati</taxon>
        <taxon>Pseudomonadota</taxon>
        <taxon>Gammaproteobacteria</taxon>
        <taxon>Vibrionales</taxon>
        <taxon>Vibrionaceae</taxon>
        <taxon>Vibrio</taxon>
    </lineage>
</organism>
<dbReference type="OrthoDB" id="7375616at2"/>
<reference evidence="3" key="1">
    <citation type="submission" date="2016-07" db="EMBL/GenBank/DDBJ databases">
        <title>Nontailed viruses are major unrecognized killers of bacteria in the ocean.</title>
        <authorList>
            <person name="Kauffman K."/>
            <person name="Hussain F."/>
            <person name="Yang J."/>
            <person name="Arevalo P."/>
            <person name="Brown J."/>
            <person name="Cutler M."/>
            <person name="Kelly L."/>
            <person name="Polz M.F."/>
        </authorList>
    </citation>
    <scope>NUCLEOTIDE SEQUENCE [LARGE SCALE GENOMIC DNA]</scope>
    <source>
        <strain evidence="3">10N.261.46.F8</strain>
    </source>
</reference>
<proteinExistence type="predicted"/>
<evidence type="ECO:0000313" key="3">
    <source>
        <dbReference type="Proteomes" id="UP000235406"/>
    </source>
</evidence>
<name>A0A2N7K1Y5_9VIBR</name>
<dbReference type="InterPro" id="IPR037401">
    <property type="entry name" value="SnoaL-like"/>
</dbReference>
<protein>
    <submittedName>
        <fullName evidence="2">DUF4440 domain-containing protein</fullName>
    </submittedName>
</protein>
<dbReference type="Pfam" id="PF12680">
    <property type="entry name" value="SnoaL_2"/>
    <property type="match status" value="1"/>
</dbReference>
<evidence type="ECO:0000259" key="1">
    <source>
        <dbReference type="Pfam" id="PF12680"/>
    </source>
</evidence>
<dbReference type="EMBL" id="MCZK01000134">
    <property type="protein sequence ID" value="PMM67564.1"/>
    <property type="molecule type" value="Genomic_DNA"/>
</dbReference>
<dbReference type="Gene3D" id="3.10.450.50">
    <property type="match status" value="1"/>
</dbReference>
<gene>
    <name evidence="2" type="ORF">BCT49_09905</name>
</gene>
<sequence length="137" mass="15500">MKTFLLFVLSSITFYSYASMDYKKPQTPEELHQLFAEYFSEQDVTGLATLFHEDAIFVLNSQGDFARGPKAIKPILKSYLQGDVKMLTHNVSVHVNEDTALIRSDWEIVGGPKGTALEVMRYIDGGWLYVIDNPNGF</sequence>
<comment type="caution">
    <text evidence="2">The sequence shown here is derived from an EMBL/GenBank/DDBJ whole genome shotgun (WGS) entry which is preliminary data.</text>
</comment>
<dbReference type="RefSeq" id="WP_102436235.1">
    <property type="nucleotide sequence ID" value="NZ_CAWNVI010000134.1"/>
</dbReference>
<dbReference type="InterPro" id="IPR032710">
    <property type="entry name" value="NTF2-like_dom_sf"/>
</dbReference>
<feature type="domain" description="SnoaL-like" evidence="1">
    <location>
        <begin position="35"/>
        <end position="123"/>
    </location>
</feature>
<evidence type="ECO:0000313" key="2">
    <source>
        <dbReference type="EMBL" id="PMM67564.1"/>
    </source>
</evidence>
<dbReference type="AlphaFoldDB" id="A0A2N7K1Y5"/>